<feature type="domain" description="Aldehyde dehydrogenase" evidence="4">
    <location>
        <begin position="1"/>
        <end position="121"/>
    </location>
</feature>
<dbReference type="PROSITE" id="PS00070">
    <property type="entry name" value="ALDEHYDE_DEHYDR_CYS"/>
    <property type="match status" value="1"/>
</dbReference>
<dbReference type="InterPro" id="IPR029510">
    <property type="entry name" value="Ald_DH_CS_GLU"/>
</dbReference>
<proteinExistence type="inferred from homology"/>
<gene>
    <name evidence="5" type="ORF">BsIDN1_54160</name>
</gene>
<dbReference type="Gene3D" id="3.40.309.10">
    <property type="entry name" value="Aldehyde Dehydrogenase, Chain A, domain 2"/>
    <property type="match status" value="1"/>
</dbReference>
<feature type="active site" evidence="2">
    <location>
        <position position="61"/>
    </location>
</feature>
<dbReference type="PROSITE" id="PS00687">
    <property type="entry name" value="ALDEHYDE_DEHYDR_GLU"/>
    <property type="match status" value="1"/>
</dbReference>
<name>A0A5S9MFI8_BACIA</name>
<dbReference type="Gene3D" id="3.40.605.10">
    <property type="entry name" value="Aldehyde Dehydrogenase, Chain A, domain 1"/>
    <property type="match status" value="1"/>
</dbReference>
<dbReference type="InterPro" id="IPR015590">
    <property type="entry name" value="Aldehyde_DH_dom"/>
</dbReference>
<dbReference type="InterPro" id="IPR016161">
    <property type="entry name" value="Ald_DH/histidinol_DH"/>
</dbReference>
<dbReference type="AlphaFoldDB" id="A0A5S9MFI8"/>
<accession>A0A5S9MFI8</accession>
<comment type="similarity">
    <text evidence="3">Belongs to the aldehyde dehydrogenase family.</text>
</comment>
<sequence>MEEAGVPAGVANLVLGPGATVGDELAVNDQVDLISFTGGIETGKKIMQGASVNVKKKKALELGGKNPNIVFQDADLDVAVDQAMNAVFFHAGQVCSAGSRLLVEESIHDEFLEELVKRTKKKSS</sequence>
<dbReference type="InterPro" id="IPR016162">
    <property type="entry name" value="Ald_DH_N"/>
</dbReference>
<organism evidence="5 6">
    <name type="scientific">Bacillus safensis</name>
    <dbReference type="NCBI Taxonomy" id="561879"/>
    <lineage>
        <taxon>Bacteria</taxon>
        <taxon>Bacillati</taxon>
        <taxon>Bacillota</taxon>
        <taxon>Bacilli</taxon>
        <taxon>Bacillales</taxon>
        <taxon>Bacillaceae</taxon>
        <taxon>Bacillus</taxon>
    </lineage>
</organism>
<dbReference type="EMBL" id="AP021906">
    <property type="protein sequence ID" value="BBP91798.1"/>
    <property type="molecule type" value="Genomic_DNA"/>
</dbReference>
<dbReference type="Pfam" id="PF00171">
    <property type="entry name" value="Aldedh"/>
    <property type="match status" value="1"/>
</dbReference>
<evidence type="ECO:0000259" key="4">
    <source>
        <dbReference type="Pfam" id="PF00171"/>
    </source>
</evidence>
<dbReference type="PANTHER" id="PTHR11699">
    <property type="entry name" value="ALDEHYDE DEHYDROGENASE-RELATED"/>
    <property type="match status" value="1"/>
</dbReference>
<keyword evidence="1 3" id="KW-0560">Oxidoreductase</keyword>
<evidence type="ECO:0000256" key="3">
    <source>
        <dbReference type="RuleBase" id="RU003345"/>
    </source>
</evidence>
<protein>
    <recommendedName>
        <fullName evidence="4">Aldehyde dehydrogenase domain-containing protein</fullName>
    </recommendedName>
</protein>
<evidence type="ECO:0000313" key="5">
    <source>
        <dbReference type="EMBL" id="BBP91798.1"/>
    </source>
</evidence>
<dbReference type="Proteomes" id="UP000464658">
    <property type="component" value="Chromosome"/>
</dbReference>
<dbReference type="InterPro" id="IPR016160">
    <property type="entry name" value="Ald_DH_CS_CYS"/>
</dbReference>
<dbReference type="SUPFAM" id="SSF53720">
    <property type="entry name" value="ALDH-like"/>
    <property type="match status" value="1"/>
</dbReference>
<evidence type="ECO:0000256" key="1">
    <source>
        <dbReference type="ARBA" id="ARBA00023002"/>
    </source>
</evidence>
<evidence type="ECO:0000313" key="6">
    <source>
        <dbReference type="Proteomes" id="UP000464658"/>
    </source>
</evidence>
<evidence type="ECO:0000256" key="2">
    <source>
        <dbReference type="PROSITE-ProRule" id="PRU10007"/>
    </source>
</evidence>
<dbReference type="InterPro" id="IPR016163">
    <property type="entry name" value="Ald_DH_C"/>
</dbReference>
<dbReference type="GO" id="GO:0016620">
    <property type="term" value="F:oxidoreductase activity, acting on the aldehyde or oxo group of donors, NAD or NADP as acceptor"/>
    <property type="evidence" value="ECO:0007669"/>
    <property type="project" value="InterPro"/>
</dbReference>
<reference evidence="5 6" key="1">
    <citation type="submission" date="2019-12" db="EMBL/GenBank/DDBJ databases">
        <title>Full genome sequence of a Bacillus safensis strain isolated from commercially available natto in Indonesia.</title>
        <authorList>
            <person name="Yoshida M."/>
            <person name="Uomi M."/>
            <person name="Waturangi D."/>
            <person name="Ekaputri J.J."/>
            <person name="Setiamarga D.H.E."/>
        </authorList>
    </citation>
    <scope>NUCLEOTIDE SEQUENCE [LARGE SCALE GENOMIC DNA]</scope>
    <source>
        <strain evidence="5 6">IDN1</strain>
    </source>
</reference>